<dbReference type="Proteomes" id="UP000799755">
    <property type="component" value="Unassembled WGS sequence"/>
</dbReference>
<feature type="non-terminal residue" evidence="1">
    <location>
        <position position="1"/>
    </location>
</feature>
<accession>A0ACB6QU17</accession>
<sequence>CPTFSNLPQLRLFLHETLLQIALHCRCCDGNLLYLRSILAQALINPKIELSTPFPTL</sequence>
<name>A0ACB6QU17_9PLEO</name>
<keyword evidence="2" id="KW-1185">Reference proteome</keyword>
<reference evidence="1" key="1">
    <citation type="journal article" date="2020" name="Stud. Mycol.">
        <title>101 Dothideomycetes genomes: a test case for predicting lifestyles and emergence of pathogens.</title>
        <authorList>
            <person name="Haridas S."/>
            <person name="Albert R."/>
            <person name="Binder M."/>
            <person name="Bloem J."/>
            <person name="Labutti K."/>
            <person name="Salamov A."/>
            <person name="Andreopoulos B."/>
            <person name="Baker S."/>
            <person name="Barry K."/>
            <person name="Bills G."/>
            <person name="Bluhm B."/>
            <person name="Cannon C."/>
            <person name="Castanera R."/>
            <person name="Culley D."/>
            <person name="Daum C."/>
            <person name="Ezra D."/>
            <person name="Gonzalez J."/>
            <person name="Henrissat B."/>
            <person name="Kuo A."/>
            <person name="Liang C."/>
            <person name="Lipzen A."/>
            <person name="Lutzoni F."/>
            <person name="Magnuson J."/>
            <person name="Mondo S."/>
            <person name="Nolan M."/>
            <person name="Ohm R."/>
            <person name="Pangilinan J."/>
            <person name="Park H.-J."/>
            <person name="Ramirez L."/>
            <person name="Alfaro M."/>
            <person name="Sun H."/>
            <person name="Tritt A."/>
            <person name="Yoshinaga Y."/>
            <person name="Zwiers L.-H."/>
            <person name="Turgeon B."/>
            <person name="Goodwin S."/>
            <person name="Spatafora J."/>
            <person name="Crous P."/>
            <person name="Grigoriev I."/>
        </authorList>
    </citation>
    <scope>NUCLEOTIDE SEQUENCE</scope>
    <source>
        <strain evidence="1">ATCC 200398</strain>
    </source>
</reference>
<dbReference type="EMBL" id="MU003508">
    <property type="protein sequence ID" value="KAF2470508.1"/>
    <property type="molecule type" value="Genomic_DNA"/>
</dbReference>
<comment type="caution">
    <text evidence="1">The sequence shown here is derived from an EMBL/GenBank/DDBJ whole genome shotgun (WGS) entry which is preliminary data.</text>
</comment>
<proteinExistence type="predicted"/>
<evidence type="ECO:0000313" key="2">
    <source>
        <dbReference type="Proteomes" id="UP000799755"/>
    </source>
</evidence>
<organism evidence="1 2">
    <name type="scientific">Lindgomyces ingoldianus</name>
    <dbReference type="NCBI Taxonomy" id="673940"/>
    <lineage>
        <taxon>Eukaryota</taxon>
        <taxon>Fungi</taxon>
        <taxon>Dikarya</taxon>
        <taxon>Ascomycota</taxon>
        <taxon>Pezizomycotina</taxon>
        <taxon>Dothideomycetes</taxon>
        <taxon>Pleosporomycetidae</taxon>
        <taxon>Pleosporales</taxon>
        <taxon>Lindgomycetaceae</taxon>
        <taxon>Lindgomyces</taxon>
    </lineage>
</organism>
<evidence type="ECO:0000313" key="1">
    <source>
        <dbReference type="EMBL" id="KAF2470508.1"/>
    </source>
</evidence>
<protein>
    <submittedName>
        <fullName evidence="1">Uncharacterized protein</fullName>
    </submittedName>
</protein>
<gene>
    <name evidence="1" type="ORF">BDR25DRAFT_393954</name>
</gene>